<dbReference type="GO" id="GO:0005886">
    <property type="term" value="C:plasma membrane"/>
    <property type="evidence" value="ECO:0007669"/>
    <property type="project" value="UniProtKB-SubCell"/>
</dbReference>
<evidence type="ECO:0000259" key="11">
    <source>
        <dbReference type="PROSITE" id="PS01124"/>
    </source>
</evidence>
<proteinExistence type="predicted"/>
<dbReference type="Pfam" id="PF02743">
    <property type="entry name" value="dCache_1"/>
    <property type="match status" value="1"/>
</dbReference>
<dbReference type="AlphaFoldDB" id="A0A9Q4E063"/>
<dbReference type="Pfam" id="PF12833">
    <property type="entry name" value="HTH_18"/>
    <property type="match status" value="1"/>
</dbReference>
<keyword evidence="9" id="KW-0175">Coiled coil</keyword>
<comment type="subcellular location">
    <subcellularLocation>
        <location evidence="1">Cell membrane</location>
        <topology evidence="1">Multi-pass membrane protein</topology>
    </subcellularLocation>
</comment>
<evidence type="ECO:0000256" key="7">
    <source>
        <dbReference type="ARBA" id="ARBA00023136"/>
    </source>
</evidence>
<accession>A0A9Q4E063</accession>
<dbReference type="PANTHER" id="PTHR43280:SF10">
    <property type="entry name" value="REGULATORY PROTEIN POCR"/>
    <property type="match status" value="1"/>
</dbReference>
<evidence type="ECO:0000313" key="13">
    <source>
        <dbReference type="Proteomes" id="UP001078573"/>
    </source>
</evidence>
<evidence type="ECO:0000256" key="4">
    <source>
        <dbReference type="ARBA" id="ARBA00022989"/>
    </source>
</evidence>
<dbReference type="PANTHER" id="PTHR43280">
    <property type="entry name" value="ARAC-FAMILY TRANSCRIPTIONAL REGULATOR"/>
    <property type="match status" value="1"/>
</dbReference>
<dbReference type="InterPro" id="IPR041522">
    <property type="entry name" value="CdaR_GGDEF"/>
</dbReference>
<evidence type="ECO:0000256" key="1">
    <source>
        <dbReference type="ARBA" id="ARBA00004651"/>
    </source>
</evidence>
<dbReference type="Pfam" id="PF17853">
    <property type="entry name" value="GGDEF_2"/>
    <property type="match status" value="1"/>
</dbReference>
<dbReference type="GO" id="GO:0003700">
    <property type="term" value="F:DNA-binding transcription factor activity"/>
    <property type="evidence" value="ECO:0007669"/>
    <property type="project" value="InterPro"/>
</dbReference>
<evidence type="ECO:0000313" key="12">
    <source>
        <dbReference type="EMBL" id="MCY8455498.1"/>
    </source>
</evidence>
<evidence type="ECO:0000256" key="6">
    <source>
        <dbReference type="ARBA" id="ARBA00023125"/>
    </source>
</evidence>
<protein>
    <submittedName>
        <fullName evidence="12">Helix-turn-helix domain-containing protein</fullName>
    </submittedName>
</protein>
<keyword evidence="7 10" id="KW-0472">Membrane</keyword>
<dbReference type="Gene3D" id="3.30.450.20">
    <property type="entry name" value="PAS domain"/>
    <property type="match status" value="1"/>
</dbReference>
<keyword evidence="4 10" id="KW-1133">Transmembrane helix</keyword>
<keyword evidence="8" id="KW-0804">Transcription</keyword>
<feature type="coiled-coil region" evidence="9">
    <location>
        <begin position="356"/>
        <end position="383"/>
    </location>
</feature>
<dbReference type="EMBL" id="JALAPQ010000002">
    <property type="protein sequence ID" value="MCY8455498.1"/>
    <property type="molecule type" value="Genomic_DNA"/>
</dbReference>
<dbReference type="InterPro" id="IPR033479">
    <property type="entry name" value="dCache_1"/>
</dbReference>
<dbReference type="SMART" id="SM00342">
    <property type="entry name" value="HTH_ARAC"/>
    <property type="match status" value="1"/>
</dbReference>
<dbReference type="InterPro" id="IPR018060">
    <property type="entry name" value="HTH_AraC"/>
</dbReference>
<keyword evidence="2" id="KW-1003">Cell membrane</keyword>
<dbReference type="InterPro" id="IPR009057">
    <property type="entry name" value="Homeodomain-like_sf"/>
</dbReference>
<dbReference type="SUPFAM" id="SSF103190">
    <property type="entry name" value="Sensory domain-like"/>
    <property type="match status" value="1"/>
</dbReference>
<evidence type="ECO:0000256" key="8">
    <source>
        <dbReference type="ARBA" id="ARBA00023163"/>
    </source>
</evidence>
<dbReference type="Proteomes" id="UP001078573">
    <property type="component" value="Unassembled WGS sequence"/>
</dbReference>
<dbReference type="SUPFAM" id="SSF46689">
    <property type="entry name" value="Homeodomain-like"/>
    <property type="match status" value="2"/>
</dbReference>
<feature type="transmembrane region" description="Helical" evidence="10">
    <location>
        <begin position="14"/>
        <end position="38"/>
    </location>
</feature>
<evidence type="ECO:0000256" key="3">
    <source>
        <dbReference type="ARBA" id="ARBA00022692"/>
    </source>
</evidence>
<feature type="domain" description="HTH araC/xylS-type" evidence="11">
    <location>
        <begin position="671"/>
        <end position="769"/>
    </location>
</feature>
<keyword evidence="3 10" id="KW-0812">Transmembrane</keyword>
<sequence length="773" mass="90001">MKWGGFMKRSQYKFYYKLITFFCLLSTIPVILVGLFSYEHSQKTAISNVSEEKLDTLQQTQQSIEHILKTVDHSLTHYVSSPPLLRTLSEPLHSDQFQIYNQVNQELNYLQSFDTDLSNMTLVSYMKKWYMNNSGLYRLNTDSLHEASAAYTQHKASRSYWTLEKNNHLISTKEGTSENCRYNINLIKQLPLNSTNTKGLAAASIPSCSLVKNMPDYSNANNLFIIDEKGRIILHNNMSDIGESLQNDDFVQQMLAQTANSGQFETVIDRIHYKVTYQKSDYNTWTYFSLVSLPELKKEAKSIGWITFTVCFILLTLSLLFSWLGSRHFYKPIRVLYESFARHGAIQDKQPPQNEFELIEQSFKQLKDRNDDLEEMMKQQATHLQQYFMVRLMLGKLTDEEVNNRFESLGLKQNWRHLALLVLQIDTLNHTPYEKKDMDLLLFAVNSLIERNIPADKHLAPAVVDKQQATILINQNGTKEEFLAELSETARMIQEKAEVELQLSVSIGISQPFDALAKAKTAYAEGSEALKYRLKAENKSIIFYEDLDQKKTFKTHFPKQLQHELFDAVKAGDKEKADKCLHAILQAIFTQNTNPYQFQIAIARFLNHVIELMHVLGIELFELEENKMLYDQIFELKTFEDTENWLRNEFIHPMTDKVNARADAQYKNISDNIIHIIHHEFESDLTLDEIARRLHYNPNYLSSIFKKEMGISFSEYVSSYRHHMAKSWLAETDMAVKDIAEKLKYKNSQNFIRSFKKLEGITPGNYRQQKRSM</sequence>
<evidence type="ECO:0000256" key="2">
    <source>
        <dbReference type="ARBA" id="ARBA00022475"/>
    </source>
</evidence>
<dbReference type="PROSITE" id="PS01124">
    <property type="entry name" value="HTH_ARAC_FAMILY_2"/>
    <property type="match status" value="1"/>
</dbReference>
<name>A0A9Q4E063_BACSC</name>
<organism evidence="12 13">
    <name type="scientific">Bacillus spizizenii</name>
    <name type="common">Bacillus subtilis subsp. spizizenii</name>
    <dbReference type="NCBI Taxonomy" id="96241"/>
    <lineage>
        <taxon>Bacteria</taxon>
        <taxon>Bacillati</taxon>
        <taxon>Bacillota</taxon>
        <taxon>Bacilli</taxon>
        <taxon>Bacillales</taxon>
        <taxon>Bacillaceae</taxon>
        <taxon>Bacillus</taxon>
    </lineage>
</organism>
<keyword evidence="6" id="KW-0238">DNA-binding</keyword>
<comment type="caution">
    <text evidence="12">The sequence shown here is derived from an EMBL/GenBank/DDBJ whole genome shotgun (WGS) entry which is preliminary data.</text>
</comment>
<keyword evidence="5" id="KW-0805">Transcription regulation</keyword>
<gene>
    <name evidence="12" type="ORF">MOC89_01145</name>
</gene>
<dbReference type="Gene3D" id="1.10.10.60">
    <property type="entry name" value="Homeodomain-like"/>
    <property type="match status" value="2"/>
</dbReference>
<evidence type="ECO:0000256" key="5">
    <source>
        <dbReference type="ARBA" id="ARBA00023015"/>
    </source>
</evidence>
<reference evidence="12" key="1">
    <citation type="submission" date="2022-02" db="EMBL/GenBank/DDBJ databases">
        <title>Crop Bioprotection Bacillus Genome Sequencing.</title>
        <authorList>
            <person name="Dunlap C."/>
        </authorList>
    </citation>
    <scope>NUCLEOTIDE SEQUENCE</scope>
    <source>
        <strain evidence="12">WR1O2A-53</strain>
    </source>
</reference>
<dbReference type="GO" id="GO:0043565">
    <property type="term" value="F:sequence-specific DNA binding"/>
    <property type="evidence" value="ECO:0007669"/>
    <property type="project" value="InterPro"/>
</dbReference>
<feature type="transmembrane region" description="Helical" evidence="10">
    <location>
        <begin position="303"/>
        <end position="324"/>
    </location>
</feature>
<dbReference type="InterPro" id="IPR029151">
    <property type="entry name" value="Sensor-like_sf"/>
</dbReference>
<evidence type="ECO:0000256" key="9">
    <source>
        <dbReference type="SAM" id="Coils"/>
    </source>
</evidence>
<evidence type="ECO:0000256" key="10">
    <source>
        <dbReference type="SAM" id="Phobius"/>
    </source>
</evidence>